<accession>Q5D9N2</accession>
<organism evidence="1">
    <name type="scientific">Schistosoma japonicum</name>
    <name type="common">Blood fluke</name>
    <dbReference type="NCBI Taxonomy" id="6182"/>
    <lineage>
        <taxon>Eukaryota</taxon>
        <taxon>Metazoa</taxon>
        <taxon>Spiralia</taxon>
        <taxon>Lophotrochozoa</taxon>
        <taxon>Platyhelminthes</taxon>
        <taxon>Trematoda</taxon>
        <taxon>Digenea</taxon>
        <taxon>Strigeidida</taxon>
        <taxon>Schistosomatoidea</taxon>
        <taxon>Schistosomatidae</taxon>
        <taxon>Schistosoma</taxon>
    </lineage>
</organism>
<dbReference type="AlphaFoldDB" id="Q5D9N2"/>
<proteinExistence type="evidence at transcript level"/>
<name>Q5D9N2_SCHJA</name>
<sequence>MTRALVHNRLNNATHSWNDILSFIYLNLSDWALYQRTNGKWPIYPIWYQSIIHNQCISHINEQIGPLIHRLTPKYVDLIKIAQSKECELTLLKNIQSTIAKHKCTTCYQKIDDSTLTKTTLPNNNDNQQKFENPIDWLHNHISFDLFSKPSKNTSSFGKMKCKTFDCTTQKKLNPVDEVTYKQINTKIKSIRQNKFLKI</sequence>
<protein>
    <submittedName>
        <fullName evidence="1">Uncharacterized protein</fullName>
    </submittedName>
</protein>
<dbReference type="EMBL" id="AY815742">
    <property type="protein sequence ID" value="AAW27474.1"/>
    <property type="molecule type" value="mRNA"/>
</dbReference>
<evidence type="ECO:0000313" key="1">
    <source>
        <dbReference type="EMBL" id="AAW27474.1"/>
    </source>
</evidence>
<reference evidence="1" key="1">
    <citation type="submission" date="2004-11" db="EMBL/GenBank/DDBJ databases">
        <title>The full-length cDNA sequences of Schistosoma japonicum genes.</title>
        <authorList>
            <person name="Han Z."/>
        </authorList>
    </citation>
    <scope>NUCLEOTIDE SEQUENCE</scope>
</reference>
<reference evidence="1" key="2">
    <citation type="journal article" date="2006" name="PLoS Pathog.">
        <title>New perspectives on host-parasite interplay by comparative transcriptomic and proteomic analyses of Schistosoma japonicum.</title>
        <authorList>
            <person name="Liu F."/>
            <person name="Lu J."/>
            <person name="Hu W."/>
            <person name="Wang S.Y."/>
            <person name="Cui S.J."/>
            <person name="Chi M."/>
            <person name="Yan Q."/>
            <person name="Wang X.R."/>
            <person name="Song H.D."/>
            <person name="Xu X.N."/>
            <person name="Wang J.J."/>
            <person name="Zhang X.L."/>
            <person name="Zhang X."/>
            <person name="Wang Z.Q."/>
            <person name="Xue C.L."/>
            <person name="Brindley P.J."/>
            <person name="McManus D.P."/>
            <person name="Yang P.Y."/>
            <person name="Feng Z."/>
            <person name="Chen Z."/>
            <person name="Han Z.G."/>
        </authorList>
    </citation>
    <scope>NUCLEOTIDE SEQUENCE</scope>
</reference>